<dbReference type="Pfam" id="PF24626">
    <property type="entry name" value="SH3_Tf2-1"/>
    <property type="match status" value="1"/>
</dbReference>
<feature type="domain" description="Tf2-1-like SH3-like" evidence="1">
    <location>
        <begin position="94"/>
        <end position="136"/>
    </location>
</feature>
<dbReference type="PANTHER" id="PTHR46148:SF57">
    <property type="entry name" value="OS12G0499874 PROTEIN"/>
    <property type="match status" value="1"/>
</dbReference>
<accession>A0ABQ5FWJ9</accession>
<organism evidence="2 3">
    <name type="scientific">Tanacetum coccineum</name>
    <dbReference type="NCBI Taxonomy" id="301880"/>
    <lineage>
        <taxon>Eukaryota</taxon>
        <taxon>Viridiplantae</taxon>
        <taxon>Streptophyta</taxon>
        <taxon>Embryophyta</taxon>
        <taxon>Tracheophyta</taxon>
        <taxon>Spermatophyta</taxon>
        <taxon>Magnoliopsida</taxon>
        <taxon>eudicotyledons</taxon>
        <taxon>Gunneridae</taxon>
        <taxon>Pentapetalae</taxon>
        <taxon>asterids</taxon>
        <taxon>campanulids</taxon>
        <taxon>Asterales</taxon>
        <taxon>Asteraceae</taxon>
        <taxon>Asteroideae</taxon>
        <taxon>Anthemideae</taxon>
        <taxon>Anthemidinae</taxon>
        <taxon>Tanacetum</taxon>
    </lineage>
</organism>
<name>A0ABQ5FWJ9_9ASTR</name>
<reference evidence="2" key="2">
    <citation type="submission" date="2022-01" db="EMBL/GenBank/DDBJ databases">
        <authorList>
            <person name="Yamashiro T."/>
            <person name="Shiraishi A."/>
            <person name="Satake H."/>
            <person name="Nakayama K."/>
        </authorList>
    </citation>
    <scope>NUCLEOTIDE SEQUENCE</scope>
</reference>
<keyword evidence="3" id="KW-1185">Reference proteome</keyword>
<sequence length="152" mass="17503">MSITGVLGRGWGSPTDWSRIDPRNNRKYRLDQAENTSCSGSTKELRRLETKADGFRGWGQSYAQGLALKRGRTVRLELLQELSRVHHTFHVSNLNPRYVRPFKVLAKVGKVSYRLELLQELSRVHHTFHVSNLKKCYADEPLVMSLEGIQLR</sequence>
<proteinExistence type="predicted"/>
<reference evidence="2" key="1">
    <citation type="journal article" date="2022" name="Int. J. Mol. Sci.">
        <title>Draft Genome of Tanacetum Coccineum: Genomic Comparison of Closely Related Tanacetum-Family Plants.</title>
        <authorList>
            <person name="Yamashiro T."/>
            <person name="Shiraishi A."/>
            <person name="Nakayama K."/>
            <person name="Satake H."/>
        </authorList>
    </citation>
    <scope>NUCLEOTIDE SEQUENCE</scope>
</reference>
<dbReference type="Proteomes" id="UP001151760">
    <property type="component" value="Unassembled WGS sequence"/>
</dbReference>
<dbReference type="InterPro" id="IPR056924">
    <property type="entry name" value="SH3_Tf2-1"/>
</dbReference>
<protein>
    <recommendedName>
        <fullName evidence="1">Tf2-1-like SH3-like domain-containing protein</fullName>
    </recommendedName>
</protein>
<dbReference type="PANTHER" id="PTHR46148">
    <property type="entry name" value="CHROMO DOMAIN-CONTAINING PROTEIN"/>
    <property type="match status" value="1"/>
</dbReference>
<evidence type="ECO:0000313" key="3">
    <source>
        <dbReference type="Proteomes" id="UP001151760"/>
    </source>
</evidence>
<dbReference type="EMBL" id="BQNB010017834">
    <property type="protein sequence ID" value="GJT67727.1"/>
    <property type="molecule type" value="Genomic_DNA"/>
</dbReference>
<evidence type="ECO:0000313" key="2">
    <source>
        <dbReference type="EMBL" id="GJT67727.1"/>
    </source>
</evidence>
<evidence type="ECO:0000259" key="1">
    <source>
        <dbReference type="Pfam" id="PF24626"/>
    </source>
</evidence>
<comment type="caution">
    <text evidence="2">The sequence shown here is derived from an EMBL/GenBank/DDBJ whole genome shotgun (WGS) entry which is preliminary data.</text>
</comment>
<gene>
    <name evidence="2" type="ORF">Tco_1019207</name>
</gene>